<reference evidence="4" key="1">
    <citation type="journal article" date="2014" name="Genome Announc.">
        <title>Genome sequence and annotation of Acremonium chrysogenum, producer of the beta-lactam antibiotic cephalosporin C.</title>
        <authorList>
            <person name="Terfehr D."/>
            <person name="Dahlmann T.A."/>
            <person name="Specht T."/>
            <person name="Zadra I."/>
            <person name="Kuernsteiner H."/>
            <person name="Kueck U."/>
        </authorList>
    </citation>
    <scope>NUCLEOTIDE SEQUENCE [LARGE SCALE GENOMIC DNA]</scope>
    <source>
        <strain evidence="4">ATCC 11550 / CBS 779.69 / DSM 880 / IAM 14645 / JCM 23072 / IMI 49137</strain>
    </source>
</reference>
<dbReference type="Proteomes" id="UP000029964">
    <property type="component" value="Unassembled WGS sequence"/>
</dbReference>
<gene>
    <name evidence="3" type="ORF">ACRE_046440</name>
</gene>
<comment type="caution">
    <text evidence="3">The sequence shown here is derived from an EMBL/GenBank/DDBJ whole genome shotgun (WGS) entry which is preliminary data.</text>
</comment>
<feature type="compositionally biased region" description="Basic and acidic residues" evidence="1">
    <location>
        <begin position="202"/>
        <end position="218"/>
    </location>
</feature>
<dbReference type="AlphaFoldDB" id="A0A086T5D4"/>
<evidence type="ECO:0000313" key="3">
    <source>
        <dbReference type="EMBL" id="KFH44566.1"/>
    </source>
</evidence>
<name>A0A086T5D4_HAPC1</name>
<proteinExistence type="predicted"/>
<feature type="transmembrane region" description="Helical" evidence="2">
    <location>
        <begin position="6"/>
        <end position="26"/>
    </location>
</feature>
<organism evidence="3 4">
    <name type="scientific">Hapsidospora chrysogenum (strain ATCC 11550 / CBS 779.69 / DSM 880 / IAM 14645 / JCM 23072 / IMI 49137)</name>
    <name type="common">Acremonium chrysogenum</name>
    <dbReference type="NCBI Taxonomy" id="857340"/>
    <lineage>
        <taxon>Eukaryota</taxon>
        <taxon>Fungi</taxon>
        <taxon>Dikarya</taxon>
        <taxon>Ascomycota</taxon>
        <taxon>Pezizomycotina</taxon>
        <taxon>Sordariomycetes</taxon>
        <taxon>Hypocreomycetidae</taxon>
        <taxon>Hypocreales</taxon>
        <taxon>Bionectriaceae</taxon>
        <taxon>Hapsidospora</taxon>
    </lineage>
</organism>
<keyword evidence="2" id="KW-0472">Membrane</keyword>
<sequence>MVSTAGGIVIAVVVILVVAAVAWIVFTQLRARRLGLPPPALADYLPWKRSSSSPYGPPRPAPGGVVGWFNDQVRKFKNRNNRSATGAYEQPLAGGTQRRGFGALDPDEAWDARVGTEAETYGYYEGRDGGPVVVDSSSEYQGGGSYSMNLAGPYGRDNDDDDGHGEDQRGRKPSRAGDAANPFDDDAEASLRGVSPRPMEGNPRESVDTRRSVFREAV</sequence>
<keyword evidence="2" id="KW-0812">Transmembrane</keyword>
<keyword evidence="2" id="KW-1133">Transmembrane helix</keyword>
<keyword evidence="4" id="KW-1185">Reference proteome</keyword>
<feature type="region of interest" description="Disordered" evidence="1">
    <location>
        <begin position="122"/>
        <end position="218"/>
    </location>
</feature>
<accession>A0A086T5D4</accession>
<dbReference type="STRING" id="857340.A0A086T5D4"/>
<dbReference type="HOGENOM" id="CLU_073635_0_0_1"/>
<dbReference type="EMBL" id="JPKY01000046">
    <property type="protein sequence ID" value="KFH44566.1"/>
    <property type="molecule type" value="Genomic_DNA"/>
</dbReference>
<evidence type="ECO:0000256" key="2">
    <source>
        <dbReference type="SAM" id="Phobius"/>
    </source>
</evidence>
<dbReference type="OrthoDB" id="5414285at2759"/>
<feature type="region of interest" description="Disordered" evidence="1">
    <location>
        <begin position="80"/>
        <end position="110"/>
    </location>
</feature>
<evidence type="ECO:0008006" key="5">
    <source>
        <dbReference type="Google" id="ProtNLM"/>
    </source>
</evidence>
<evidence type="ECO:0000256" key="1">
    <source>
        <dbReference type="SAM" id="MobiDB-lite"/>
    </source>
</evidence>
<evidence type="ECO:0000313" key="4">
    <source>
        <dbReference type="Proteomes" id="UP000029964"/>
    </source>
</evidence>
<protein>
    <recommendedName>
        <fullName evidence="5">Acid phosphatase-like protein</fullName>
    </recommendedName>
</protein>